<dbReference type="PANTHER" id="PTHR24198:SF165">
    <property type="entry name" value="ANKYRIN REPEAT-CONTAINING PROTEIN-RELATED"/>
    <property type="match status" value="1"/>
</dbReference>
<dbReference type="RefSeq" id="XP_045959156.1">
    <property type="nucleotide sequence ID" value="XM_046102898.1"/>
</dbReference>
<comment type="similarity">
    <text evidence="1">Belongs to the putative lipase ROG1 family.</text>
</comment>
<feature type="compositionally biased region" description="Polar residues" evidence="5">
    <location>
        <begin position="1757"/>
        <end position="1774"/>
    </location>
</feature>
<feature type="domain" description="DUF676" evidence="7">
    <location>
        <begin position="61"/>
        <end position="215"/>
    </location>
</feature>
<dbReference type="GeneID" id="70131790"/>
<feature type="repeat" description="ANK" evidence="4">
    <location>
        <begin position="1378"/>
        <end position="1410"/>
    </location>
</feature>
<dbReference type="InterPro" id="IPR036770">
    <property type="entry name" value="Ankyrin_rpt-contain_sf"/>
</dbReference>
<dbReference type="Pfam" id="PF05057">
    <property type="entry name" value="DUF676"/>
    <property type="match status" value="1"/>
</dbReference>
<dbReference type="Gene3D" id="3.40.50.1820">
    <property type="entry name" value="alpha/beta hydrolase"/>
    <property type="match status" value="1"/>
</dbReference>
<feature type="repeat" description="ANK" evidence="4">
    <location>
        <begin position="1003"/>
        <end position="1035"/>
    </location>
</feature>
<dbReference type="InterPro" id="IPR029058">
    <property type="entry name" value="AB_hydrolase_fold"/>
</dbReference>
<dbReference type="InterPro" id="IPR007751">
    <property type="entry name" value="DUF676_lipase-like"/>
</dbReference>
<evidence type="ECO:0000259" key="7">
    <source>
        <dbReference type="Pfam" id="PF05057"/>
    </source>
</evidence>
<dbReference type="Pfam" id="PF24883">
    <property type="entry name" value="NPHP3_N"/>
    <property type="match status" value="1"/>
</dbReference>
<feature type="repeat" description="ANK" evidence="4">
    <location>
        <begin position="969"/>
        <end position="1001"/>
    </location>
</feature>
<keyword evidence="10" id="KW-1185">Reference proteome</keyword>
<protein>
    <recommendedName>
        <fullName evidence="11">DUF676 domain-containing protein</fullName>
    </recommendedName>
</protein>
<accession>A0A9P8UMQ0</accession>
<dbReference type="SMART" id="SM00248">
    <property type="entry name" value="ANK"/>
    <property type="match status" value="12"/>
</dbReference>
<evidence type="ECO:0008006" key="11">
    <source>
        <dbReference type="Google" id="ProtNLM"/>
    </source>
</evidence>
<feature type="compositionally biased region" description="Basic and acidic residues" evidence="5">
    <location>
        <begin position="1775"/>
        <end position="1787"/>
    </location>
</feature>
<sequence length="1921" mass="212877">MSLKRTGTRKATAGASSRAKGYEMVQQGVQVLYPGEDEDIKSDIEYSSRCNLKTPSNSSSIVFVPGLGAHPHDSWKSTKTEWSWMTSADGIRGAFPKARILLYTYESAWQGQLKVSQFMDNISKTLLVALRSRRENCKKRPIVFIGHSMGGLVIAKAITILNAQPELCPVMFETISAAVFFGTPFAGAPAAAWASMYAYWAEKWNKATTSELLEMMKPGDETLRELKDEFRRVAAKTKYKIELLCFWEEQQTDFTKIAHLPGLFGFTKRLIPKDVSEFVSKTSATFEGDVPKYGLASNHRELVKFESAKDGRWNFVENLLKKVIHGAYLTAKNRLSAARDIEWDSFKGVMEALDSARVHPSRLRKFLVKNPGKSALITQEDDYIKWLGKPASGNHPPSESAKVDGIWIRGPEGRGKTGVMLAALDDVENLARIAEQENGEQILFAYFLCDAGKDYCTAEDCLKSLVWQLIEQEKALTTHAKDFVKEKGKNGGVKSRATATVENLWKALQGMLADEFAGSRVYIILSNVHLLPEDSDSTLKLLKLLSLELEGNQITEPSRVMTKWLITSRPTYAVQTALDLERLRVINLEDERFGNQFQKTLQKHAKSKVEKLETDKKYNKALAWFARSLIGERAQNTSWIDITCLQLEELPEAESELKVRRMLEAMPQELDALLKNAWLQIFRTAGEYGENVREMLRALILTIEEPEEAELAVLCGQDGSDDEKQELRRSIEKCKPLVSVKRTVCFMNSAVKKHLIDNAKELLDLSPQEIARQHGLLSLRSLSYLKHVFGFPETEAPPTSDSVDGDKEGSDADAADSDDGSEDGVLDIDTESEAGGDFVDYDENSNSDDDDVDDDDWDEESEPDADPEARILEDLNVFPYMVKNWLKHGSKSTVGFADDLSIDDEFWKFDSLFRRRWLVEYNRNTKEFENEDIRGMNALHLVAAIGFRQLLIALIENGHEDEVDGLDGLKNTPLCFACHFGNSDMVEELLDRKANINAGQEEKEDTPLHLAAEEGHVGVMKKLILRGASLNAYSQYSGLVIHSAISSGNFDAVELLVHHGVSLSIDHDNLETPLEQAASLSDVSMLEYLMEKYADQLSPQEYSKALIAAAVAGSLEILNKLLPFEHSENDYQSALDEAAGEGNWEITKVLLEKRANLSCDNIFYKAATTTDDLEVLEALWEYTNGNISADTIDQSLYNTTDNKKTDTVQLLLMKFGADANAQGDDYGNALTASAYDGTLDILKLLLDHGATVNSDDGWALQTAATEGHVDVVKELLSRDANVNARTSNPGFPQQTALQGACELGRAEIVDILLEHGADPNLGGGEDAYPIITAARNGQAEIIDDGSTALIAVARKVASLEPLQQLLDAGAEIDATDNNGDTALIAAASVNDDEFVNFLLAKGADVMHKNKDGLNAMQVAYDTDNTGETLSVLINHVSIILSGVKKAIQTGNRAIISVANDARAAAREANNNDIKGDGPQAGSDYPTDADATSSRSKSEKDEFEDLLAEHDSKSYPENRFLKDTDSSQKNDELSHAEVMSNTQDIRREGKDSEMDVDHGTQLEPADQTYTIQNLEYSDIKASSKFSSSSVLQHHPVHIDIHTGPTGGPGYPDTAAATEPGMQNGTDQSVHHNPSQRLNTWHQQPGTDYNIHHGPSYEKYQQVNETSQILAVMPQLDREAPVRRKPAPTAYIGVHHSQDLANINNTISQAVNPSEHRPSSFAAYNPETRQPVSKSSSQTSSSQAQVFGQYQSAHRPPGIQQSFEPGSLTVPHTQSQARDRPVEDHHYGEGLRSSSDQMHRGNHIVHHIPGHPTQTHNSFSQQKNEYPPRPQPIQAYSAPPQLQQQQQQIRSGNDTYYAMPPDSRYPISSSSQLYQNANISEQTQYEWPDQPKSRTPSFFGVKNTFNQARGKLFSTNKSDDSGR</sequence>
<feature type="compositionally biased region" description="Basic residues" evidence="5">
    <location>
        <begin position="1798"/>
        <end position="1807"/>
    </location>
</feature>
<dbReference type="PROSITE" id="PS50297">
    <property type="entry name" value="ANK_REP_REGION"/>
    <property type="match status" value="5"/>
</dbReference>
<evidence type="ECO:0000256" key="4">
    <source>
        <dbReference type="PROSITE-ProRule" id="PRU00023"/>
    </source>
</evidence>
<keyword evidence="6" id="KW-0472">Membrane</keyword>
<feature type="repeat" description="ANK" evidence="4">
    <location>
        <begin position="1292"/>
        <end position="1324"/>
    </location>
</feature>
<dbReference type="OrthoDB" id="427518at2759"/>
<proteinExistence type="inferred from homology"/>
<feature type="domain" description="Nephrocystin 3-like N-terminal" evidence="8">
    <location>
        <begin position="404"/>
        <end position="569"/>
    </location>
</feature>
<name>A0A9P8UMQ0_9PEZI</name>
<feature type="region of interest" description="Disordered" evidence="5">
    <location>
        <begin position="793"/>
        <end position="867"/>
    </location>
</feature>
<feature type="compositionally biased region" description="Low complexity" evidence="5">
    <location>
        <begin position="1731"/>
        <end position="1743"/>
    </location>
</feature>
<evidence type="ECO:0000259" key="8">
    <source>
        <dbReference type="Pfam" id="PF24883"/>
    </source>
</evidence>
<keyword evidence="3 4" id="KW-0040">ANK repeat</keyword>
<feature type="compositionally biased region" description="Basic and acidic residues" evidence="5">
    <location>
        <begin position="1506"/>
        <end position="1534"/>
    </location>
</feature>
<dbReference type="PRINTS" id="PR01415">
    <property type="entry name" value="ANKYRIN"/>
</dbReference>
<keyword evidence="6" id="KW-1133">Transmembrane helix</keyword>
<feature type="compositionally biased region" description="Acidic residues" evidence="5">
    <location>
        <begin position="811"/>
        <end position="866"/>
    </location>
</feature>
<evidence type="ECO:0000256" key="1">
    <source>
        <dbReference type="ARBA" id="ARBA00007920"/>
    </source>
</evidence>
<feature type="compositionally biased region" description="Polar residues" evidence="5">
    <location>
        <begin position="1810"/>
        <end position="1822"/>
    </location>
</feature>
<reference evidence="9" key="1">
    <citation type="journal article" date="2021" name="Nat. Commun.">
        <title>Genetic determinants of endophytism in the Arabidopsis root mycobiome.</title>
        <authorList>
            <person name="Mesny F."/>
            <person name="Miyauchi S."/>
            <person name="Thiergart T."/>
            <person name="Pickel B."/>
            <person name="Atanasova L."/>
            <person name="Karlsson M."/>
            <person name="Huettel B."/>
            <person name="Barry K.W."/>
            <person name="Haridas S."/>
            <person name="Chen C."/>
            <person name="Bauer D."/>
            <person name="Andreopoulos W."/>
            <person name="Pangilinan J."/>
            <person name="LaButti K."/>
            <person name="Riley R."/>
            <person name="Lipzen A."/>
            <person name="Clum A."/>
            <person name="Drula E."/>
            <person name="Henrissat B."/>
            <person name="Kohler A."/>
            <person name="Grigoriev I.V."/>
            <person name="Martin F.M."/>
            <person name="Hacquard S."/>
        </authorList>
    </citation>
    <scope>NUCLEOTIDE SEQUENCE</scope>
    <source>
        <strain evidence="9">MPI-SDFR-AT-0073</strain>
    </source>
</reference>
<feature type="repeat" description="ANK" evidence="4">
    <location>
        <begin position="1225"/>
        <end position="1257"/>
    </location>
</feature>
<dbReference type="Pfam" id="PF00023">
    <property type="entry name" value="Ank"/>
    <property type="match status" value="1"/>
</dbReference>
<evidence type="ECO:0000313" key="10">
    <source>
        <dbReference type="Proteomes" id="UP000758603"/>
    </source>
</evidence>
<organism evidence="9 10">
    <name type="scientific">Truncatella angustata</name>
    <dbReference type="NCBI Taxonomy" id="152316"/>
    <lineage>
        <taxon>Eukaryota</taxon>
        <taxon>Fungi</taxon>
        <taxon>Dikarya</taxon>
        <taxon>Ascomycota</taxon>
        <taxon>Pezizomycotina</taxon>
        <taxon>Sordariomycetes</taxon>
        <taxon>Xylariomycetidae</taxon>
        <taxon>Amphisphaeriales</taxon>
        <taxon>Sporocadaceae</taxon>
        <taxon>Truncatella</taxon>
    </lineage>
</organism>
<feature type="repeat" description="ANK" evidence="4">
    <location>
        <begin position="1255"/>
        <end position="1287"/>
    </location>
</feature>
<dbReference type="InterPro" id="IPR056884">
    <property type="entry name" value="NPHP3-like_N"/>
</dbReference>
<evidence type="ECO:0000313" key="9">
    <source>
        <dbReference type="EMBL" id="KAH6654886.1"/>
    </source>
</evidence>
<dbReference type="Pfam" id="PF12796">
    <property type="entry name" value="Ank_2"/>
    <property type="match status" value="3"/>
</dbReference>
<evidence type="ECO:0000256" key="2">
    <source>
        <dbReference type="ARBA" id="ARBA00022737"/>
    </source>
</evidence>
<dbReference type="PROSITE" id="PS50088">
    <property type="entry name" value="ANK_REPEAT"/>
    <property type="match status" value="6"/>
</dbReference>
<dbReference type="Proteomes" id="UP000758603">
    <property type="component" value="Unassembled WGS sequence"/>
</dbReference>
<dbReference type="Gene3D" id="1.25.40.20">
    <property type="entry name" value="Ankyrin repeat-containing domain"/>
    <property type="match status" value="3"/>
</dbReference>
<comment type="caution">
    <text evidence="9">The sequence shown here is derived from an EMBL/GenBank/DDBJ whole genome shotgun (WGS) entry which is preliminary data.</text>
</comment>
<feature type="transmembrane region" description="Helical" evidence="6">
    <location>
        <begin position="141"/>
        <end position="161"/>
    </location>
</feature>
<dbReference type="EMBL" id="JAGPXC010000004">
    <property type="protein sequence ID" value="KAH6654886.1"/>
    <property type="molecule type" value="Genomic_DNA"/>
</dbReference>
<gene>
    <name evidence="9" type="ORF">BKA67DRAFT_566525</name>
</gene>
<dbReference type="SUPFAM" id="SSF53474">
    <property type="entry name" value="alpha/beta-Hydrolases"/>
    <property type="match status" value="1"/>
</dbReference>
<evidence type="ECO:0000256" key="3">
    <source>
        <dbReference type="ARBA" id="ARBA00023043"/>
    </source>
</evidence>
<feature type="region of interest" description="Disordered" evidence="5">
    <location>
        <begin position="1468"/>
        <end position="1568"/>
    </location>
</feature>
<feature type="compositionally biased region" description="Basic and acidic residues" evidence="5">
    <location>
        <begin position="1543"/>
        <end position="1559"/>
    </location>
</feature>
<dbReference type="PANTHER" id="PTHR24198">
    <property type="entry name" value="ANKYRIN REPEAT AND PROTEIN KINASE DOMAIN-CONTAINING PROTEIN"/>
    <property type="match status" value="1"/>
</dbReference>
<feature type="region of interest" description="Disordered" evidence="5">
    <location>
        <begin position="1710"/>
        <end position="1861"/>
    </location>
</feature>
<dbReference type="SUPFAM" id="SSF48403">
    <property type="entry name" value="Ankyrin repeat"/>
    <property type="match status" value="2"/>
</dbReference>
<evidence type="ECO:0000256" key="6">
    <source>
        <dbReference type="SAM" id="Phobius"/>
    </source>
</evidence>
<keyword evidence="2" id="KW-0677">Repeat</keyword>
<evidence type="ECO:0000256" key="5">
    <source>
        <dbReference type="SAM" id="MobiDB-lite"/>
    </source>
</evidence>
<dbReference type="InterPro" id="IPR002110">
    <property type="entry name" value="Ankyrin_rpt"/>
</dbReference>
<keyword evidence="6" id="KW-0812">Transmembrane</keyword>